<reference evidence="2" key="1">
    <citation type="submission" date="2021-02" db="EMBL/GenBank/DDBJ databases">
        <authorList>
            <person name="Nowell W R."/>
        </authorList>
    </citation>
    <scope>NUCLEOTIDE SEQUENCE</scope>
</reference>
<protein>
    <submittedName>
        <fullName evidence="2">Uncharacterized protein</fullName>
    </submittedName>
</protein>
<keyword evidence="4" id="KW-1185">Reference proteome</keyword>
<evidence type="ECO:0000256" key="1">
    <source>
        <dbReference type="SAM" id="MobiDB-lite"/>
    </source>
</evidence>
<feature type="compositionally biased region" description="Polar residues" evidence="1">
    <location>
        <begin position="8"/>
        <end position="21"/>
    </location>
</feature>
<gene>
    <name evidence="2" type="ORF">GPM918_LOCUS17162</name>
    <name evidence="3" type="ORF">SRO942_LOCUS17161</name>
</gene>
<organism evidence="2 4">
    <name type="scientific">Didymodactylos carnosus</name>
    <dbReference type="NCBI Taxonomy" id="1234261"/>
    <lineage>
        <taxon>Eukaryota</taxon>
        <taxon>Metazoa</taxon>
        <taxon>Spiralia</taxon>
        <taxon>Gnathifera</taxon>
        <taxon>Rotifera</taxon>
        <taxon>Eurotatoria</taxon>
        <taxon>Bdelloidea</taxon>
        <taxon>Philodinida</taxon>
        <taxon>Philodinidae</taxon>
        <taxon>Didymodactylos</taxon>
    </lineage>
</organism>
<proteinExistence type="predicted"/>
<dbReference type="Proteomes" id="UP000681722">
    <property type="component" value="Unassembled WGS sequence"/>
</dbReference>
<dbReference type="Proteomes" id="UP000663829">
    <property type="component" value="Unassembled WGS sequence"/>
</dbReference>
<accession>A0A814LNQ7</accession>
<evidence type="ECO:0000313" key="2">
    <source>
        <dbReference type="EMBL" id="CAF1068746.1"/>
    </source>
</evidence>
<feature type="non-terminal residue" evidence="2">
    <location>
        <position position="1"/>
    </location>
</feature>
<name>A0A814LNQ7_9BILA</name>
<evidence type="ECO:0000313" key="4">
    <source>
        <dbReference type="Proteomes" id="UP000663829"/>
    </source>
</evidence>
<comment type="caution">
    <text evidence="2">The sequence shown here is derived from an EMBL/GenBank/DDBJ whole genome shotgun (WGS) entry which is preliminary data.</text>
</comment>
<dbReference type="EMBL" id="CAJOBC010004659">
    <property type="protein sequence ID" value="CAF3836097.1"/>
    <property type="molecule type" value="Genomic_DNA"/>
</dbReference>
<sequence>DLNHPQRSKFNMQQQQAQRSNITQDIATTDNHVLTEVLSNAFTSSLAKHREK</sequence>
<feature type="region of interest" description="Disordered" evidence="1">
    <location>
        <begin position="1"/>
        <end position="21"/>
    </location>
</feature>
<dbReference type="AlphaFoldDB" id="A0A814LNQ7"/>
<evidence type="ECO:0000313" key="3">
    <source>
        <dbReference type="EMBL" id="CAF3836097.1"/>
    </source>
</evidence>
<dbReference type="EMBL" id="CAJNOQ010004659">
    <property type="protein sequence ID" value="CAF1068746.1"/>
    <property type="molecule type" value="Genomic_DNA"/>
</dbReference>